<proteinExistence type="predicted"/>
<dbReference type="eggNOG" id="COG1846">
    <property type="taxonomic scope" value="Bacteria"/>
</dbReference>
<dbReference type="Proteomes" id="UP000026714">
    <property type="component" value="Unassembled WGS sequence"/>
</dbReference>
<dbReference type="AlphaFoldDB" id="A0A059KS60"/>
<name>A0A059KS60_9BURK</name>
<dbReference type="GO" id="GO:0006950">
    <property type="term" value="P:response to stress"/>
    <property type="evidence" value="ECO:0007669"/>
    <property type="project" value="TreeGrafter"/>
</dbReference>
<evidence type="ECO:0000313" key="3">
    <source>
        <dbReference type="EMBL" id="KDB54332.1"/>
    </source>
</evidence>
<keyword evidence="4" id="KW-1185">Reference proteome</keyword>
<accession>A0A059KS60</accession>
<evidence type="ECO:0000313" key="4">
    <source>
        <dbReference type="Proteomes" id="UP000026714"/>
    </source>
</evidence>
<dbReference type="GO" id="GO:0003700">
    <property type="term" value="F:DNA-binding transcription factor activity"/>
    <property type="evidence" value="ECO:0007669"/>
    <property type="project" value="InterPro"/>
</dbReference>
<dbReference type="PATRIC" id="fig|1286631.3.peg.62"/>
<dbReference type="PANTHER" id="PTHR33164:SF95">
    <property type="entry name" value="TRANSCRIPTIONAL REGULATOR"/>
    <property type="match status" value="1"/>
</dbReference>
<dbReference type="PANTHER" id="PTHR33164">
    <property type="entry name" value="TRANSCRIPTIONAL REGULATOR, MARR FAMILY"/>
    <property type="match status" value="1"/>
</dbReference>
<evidence type="ECO:0000259" key="2">
    <source>
        <dbReference type="PROSITE" id="PS50995"/>
    </source>
</evidence>
<sequence length="173" mass="18721">MSAAMTIPTSASPADGPADRPADDIALTDQAGHLIRRAHQLAVALFHENLGRDVTPVQYAVLRALEARPGIDQVTLAAEIALDTSTTAETAVRLERKGWIVRELLARRQRALYLTPEGQALLAGLRAPMVTMQATLMNALEPGEQQELMRLLRKLLAGAVPVQEPMPEFPASD</sequence>
<comment type="caution">
    <text evidence="3">The sequence shown here is derived from an EMBL/GenBank/DDBJ whole genome shotgun (WGS) entry which is preliminary data.</text>
</comment>
<gene>
    <name evidence="3" type="ORF">X805_00620</name>
</gene>
<dbReference type="InterPro" id="IPR036390">
    <property type="entry name" value="WH_DNA-bd_sf"/>
</dbReference>
<protein>
    <submittedName>
        <fullName evidence="3">MarR family transcriptional regulator</fullName>
    </submittedName>
</protein>
<dbReference type="STRING" id="34103.SAMN05421778_106182"/>
<dbReference type="Gene3D" id="1.10.10.10">
    <property type="entry name" value="Winged helix-like DNA-binding domain superfamily/Winged helix DNA-binding domain"/>
    <property type="match status" value="1"/>
</dbReference>
<evidence type="ECO:0000256" key="1">
    <source>
        <dbReference type="SAM" id="MobiDB-lite"/>
    </source>
</evidence>
<dbReference type="InterPro" id="IPR036388">
    <property type="entry name" value="WH-like_DNA-bd_sf"/>
</dbReference>
<reference evidence="3 4" key="1">
    <citation type="journal article" date="2014" name="FEMS Microbiol. Ecol.">
        <title>Sphaerotilus natans encrusted with nanoball-shaped Fe(III) oxide minerals formed by nitrate-reducing mixotrophic Fe(II) oxidation.</title>
        <authorList>
            <person name="Park S."/>
            <person name="Kim D.H."/>
            <person name="Lee J.H."/>
            <person name="Hur H.G."/>
        </authorList>
    </citation>
    <scope>NUCLEOTIDE SEQUENCE [LARGE SCALE GENOMIC DNA]</scope>
    <source>
        <strain evidence="3 4">DSM 6575</strain>
    </source>
</reference>
<dbReference type="SMART" id="SM00347">
    <property type="entry name" value="HTH_MARR"/>
    <property type="match status" value="1"/>
</dbReference>
<organism evidence="3 4">
    <name type="scientific">Sphaerotilus natans subsp. natans DSM 6575</name>
    <dbReference type="NCBI Taxonomy" id="1286631"/>
    <lineage>
        <taxon>Bacteria</taxon>
        <taxon>Pseudomonadati</taxon>
        <taxon>Pseudomonadota</taxon>
        <taxon>Betaproteobacteria</taxon>
        <taxon>Burkholderiales</taxon>
        <taxon>Sphaerotilaceae</taxon>
        <taxon>Sphaerotilus</taxon>
    </lineage>
</organism>
<dbReference type="Pfam" id="PF01047">
    <property type="entry name" value="MarR"/>
    <property type="match status" value="1"/>
</dbReference>
<dbReference type="InterPro" id="IPR000835">
    <property type="entry name" value="HTH_MarR-typ"/>
</dbReference>
<feature type="region of interest" description="Disordered" evidence="1">
    <location>
        <begin position="1"/>
        <end position="22"/>
    </location>
</feature>
<dbReference type="PROSITE" id="PS50995">
    <property type="entry name" value="HTH_MARR_2"/>
    <property type="match status" value="1"/>
</dbReference>
<feature type="domain" description="HTH marR-type" evidence="2">
    <location>
        <begin position="28"/>
        <end position="157"/>
    </location>
</feature>
<dbReference type="SUPFAM" id="SSF46785">
    <property type="entry name" value="Winged helix' DNA-binding domain"/>
    <property type="match status" value="1"/>
</dbReference>
<dbReference type="InterPro" id="IPR039422">
    <property type="entry name" value="MarR/SlyA-like"/>
</dbReference>
<dbReference type="EMBL" id="AZRA01000002">
    <property type="protein sequence ID" value="KDB54332.1"/>
    <property type="molecule type" value="Genomic_DNA"/>
</dbReference>